<sequence length="74" mass="8442">MTKKDITFKMVNRSFPNFSKENPLGNEGEIPKRFANLLKAMKSSQDHAFPPRTFKFSENQQDDSQQPPIPSPSS</sequence>
<reference evidence="2 3" key="1">
    <citation type="journal article" date="2023" name="Nucleic Acids Res.">
        <title>The hologenome of Daphnia magna reveals possible DNA methylation and microbiome-mediated evolution of the host genome.</title>
        <authorList>
            <person name="Chaturvedi A."/>
            <person name="Li X."/>
            <person name="Dhandapani V."/>
            <person name="Marshall H."/>
            <person name="Kissane S."/>
            <person name="Cuenca-Cambronero M."/>
            <person name="Asole G."/>
            <person name="Calvet F."/>
            <person name="Ruiz-Romero M."/>
            <person name="Marangio P."/>
            <person name="Guigo R."/>
            <person name="Rago D."/>
            <person name="Mirbahai L."/>
            <person name="Eastwood N."/>
            <person name="Colbourne J.K."/>
            <person name="Zhou J."/>
            <person name="Mallon E."/>
            <person name="Orsini L."/>
        </authorList>
    </citation>
    <scope>NUCLEOTIDE SEQUENCE [LARGE SCALE GENOMIC DNA]</scope>
    <source>
        <strain evidence="2">LRV0_1</strain>
    </source>
</reference>
<accession>A0ABR0B6G8</accession>
<dbReference type="EMBL" id="JAOYFB010000040">
    <property type="protein sequence ID" value="KAK4037287.1"/>
    <property type="molecule type" value="Genomic_DNA"/>
</dbReference>
<organism evidence="2 3">
    <name type="scientific">Daphnia magna</name>
    <dbReference type="NCBI Taxonomy" id="35525"/>
    <lineage>
        <taxon>Eukaryota</taxon>
        <taxon>Metazoa</taxon>
        <taxon>Ecdysozoa</taxon>
        <taxon>Arthropoda</taxon>
        <taxon>Crustacea</taxon>
        <taxon>Branchiopoda</taxon>
        <taxon>Diplostraca</taxon>
        <taxon>Cladocera</taxon>
        <taxon>Anomopoda</taxon>
        <taxon>Daphniidae</taxon>
        <taxon>Daphnia</taxon>
    </lineage>
</organism>
<feature type="region of interest" description="Disordered" evidence="1">
    <location>
        <begin position="43"/>
        <end position="74"/>
    </location>
</feature>
<gene>
    <name evidence="2" type="ORF">OUZ56_029323</name>
</gene>
<dbReference type="Proteomes" id="UP001234178">
    <property type="component" value="Unassembled WGS sequence"/>
</dbReference>
<evidence type="ECO:0000256" key="1">
    <source>
        <dbReference type="SAM" id="MobiDB-lite"/>
    </source>
</evidence>
<name>A0ABR0B6G8_9CRUS</name>
<evidence type="ECO:0000313" key="2">
    <source>
        <dbReference type="EMBL" id="KAK4037287.1"/>
    </source>
</evidence>
<evidence type="ECO:0000313" key="3">
    <source>
        <dbReference type="Proteomes" id="UP001234178"/>
    </source>
</evidence>
<proteinExistence type="predicted"/>
<comment type="caution">
    <text evidence="2">The sequence shown here is derived from an EMBL/GenBank/DDBJ whole genome shotgun (WGS) entry which is preliminary data.</text>
</comment>
<keyword evidence="3" id="KW-1185">Reference proteome</keyword>
<protein>
    <submittedName>
        <fullName evidence="2">Uncharacterized protein</fullName>
    </submittedName>
</protein>